<name>A0AAE3QS24_9BACT</name>
<sequence>MFNTPILFLVFNRPDLAQQVFECIRQIKPKELYIAADGPRENRDDDVLKCAQTREIIKQVDWECEVHTLFREKNLGCKKAVSSAINWFFENVEAGIILEDDTLPDLSFFTFCEKMLNRYRDDERVMMISGYNTSEKWKAELQSYHFSYFGGIWGWASWRRAWQYYDVNISSWGEPENKQLLKEAYFSPEQFKSREAMYNDLYNGVIDTWDLQWTYCRLMNSGLSIIPSINLVKNIGFRSDGTHTTGVPPIWATYSSYSLLNNIHIKNTILVDKEYDRNHLNLSTPKSDSLMDNRSLKKNRSLLKKLIVSIIKKIAN</sequence>
<proteinExistence type="predicted"/>
<dbReference type="GO" id="GO:0016740">
    <property type="term" value="F:transferase activity"/>
    <property type="evidence" value="ECO:0007669"/>
    <property type="project" value="UniProtKB-KW"/>
</dbReference>
<dbReference type="EMBL" id="JASJOS010000007">
    <property type="protein sequence ID" value="MDJ1482171.1"/>
    <property type="molecule type" value="Genomic_DNA"/>
</dbReference>
<protein>
    <submittedName>
        <fullName evidence="1">Nucleotide-diphospho-sugar transferase</fullName>
    </submittedName>
</protein>
<reference evidence="1" key="1">
    <citation type="submission" date="2023-05" db="EMBL/GenBank/DDBJ databases">
        <authorList>
            <person name="Zhang X."/>
        </authorList>
    </citation>
    <scope>NUCLEOTIDE SEQUENCE</scope>
    <source>
        <strain evidence="1">YF14B1</strain>
    </source>
</reference>
<accession>A0AAE3QS24</accession>
<comment type="caution">
    <text evidence="1">The sequence shown here is derived from an EMBL/GenBank/DDBJ whole genome shotgun (WGS) entry which is preliminary data.</text>
</comment>
<dbReference type="InterPro" id="IPR029044">
    <property type="entry name" value="Nucleotide-diphossugar_trans"/>
</dbReference>
<dbReference type="RefSeq" id="WP_313980936.1">
    <property type="nucleotide sequence ID" value="NZ_JASJOS010000007.1"/>
</dbReference>
<dbReference type="Proteomes" id="UP001241110">
    <property type="component" value="Unassembled WGS sequence"/>
</dbReference>
<dbReference type="SUPFAM" id="SSF53448">
    <property type="entry name" value="Nucleotide-diphospho-sugar transferases"/>
    <property type="match status" value="1"/>
</dbReference>
<dbReference type="AlphaFoldDB" id="A0AAE3QS24"/>
<evidence type="ECO:0000313" key="2">
    <source>
        <dbReference type="Proteomes" id="UP001241110"/>
    </source>
</evidence>
<organism evidence="1 2">
    <name type="scientific">Xanthocytophaga flava</name>
    <dbReference type="NCBI Taxonomy" id="3048013"/>
    <lineage>
        <taxon>Bacteria</taxon>
        <taxon>Pseudomonadati</taxon>
        <taxon>Bacteroidota</taxon>
        <taxon>Cytophagia</taxon>
        <taxon>Cytophagales</taxon>
        <taxon>Rhodocytophagaceae</taxon>
        <taxon>Xanthocytophaga</taxon>
    </lineage>
</organism>
<dbReference type="Gene3D" id="3.90.550.10">
    <property type="entry name" value="Spore Coat Polysaccharide Biosynthesis Protein SpsA, Chain A"/>
    <property type="match status" value="1"/>
</dbReference>
<gene>
    <name evidence="1" type="ORF">QNI16_16830</name>
</gene>
<evidence type="ECO:0000313" key="1">
    <source>
        <dbReference type="EMBL" id="MDJ1482171.1"/>
    </source>
</evidence>
<keyword evidence="1" id="KW-0808">Transferase</keyword>